<evidence type="ECO:0000256" key="1">
    <source>
        <dbReference type="HAMAP-Rule" id="MF_00652"/>
    </source>
</evidence>
<evidence type="ECO:0000313" key="4">
    <source>
        <dbReference type="Proteomes" id="UP000183417"/>
    </source>
</evidence>
<accession>A0A1H3GU44</accession>
<dbReference type="GeneID" id="94690719"/>
<dbReference type="PANTHER" id="PTHR30283">
    <property type="entry name" value="PEROXIDE STRESS RESPONSE PROTEIN YAAA"/>
    <property type="match status" value="1"/>
</dbReference>
<dbReference type="EMBL" id="CP065748">
    <property type="protein sequence ID" value="QPS81073.1"/>
    <property type="molecule type" value="Genomic_DNA"/>
</dbReference>
<dbReference type="PANTHER" id="PTHR30283:SF4">
    <property type="entry name" value="PEROXIDE STRESS RESISTANCE PROTEIN YAAA"/>
    <property type="match status" value="1"/>
</dbReference>
<dbReference type="GO" id="GO:0005829">
    <property type="term" value="C:cytosol"/>
    <property type="evidence" value="ECO:0007669"/>
    <property type="project" value="TreeGrafter"/>
</dbReference>
<proteinExistence type="inferred from homology"/>
<organism evidence="3 4">
    <name type="scientific">Delftia lacustris</name>
    <dbReference type="NCBI Taxonomy" id="558537"/>
    <lineage>
        <taxon>Bacteria</taxon>
        <taxon>Pseudomonadati</taxon>
        <taxon>Pseudomonadota</taxon>
        <taxon>Betaproteobacteria</taxon>
        <taxon>Burkholderiales</taxon>
        <taxon>Comamonadaceae</taxon>
        <taxon>Delftia</taxon>
    </lineage>
</organism>
<dbReference type="Pfam" id="PF03883">
    <property type="entry name" value="H2O2_YaaD"/>
    <property type="match status" value="1"/>
</dbReference>
<protein>
    <recommendedName>
        <fullName evidence="1">UPF0246 protein I6G47_29605</fullName>
    </recommendedName>
</protein>
<dbReference type="EMBL" id="FNPE01000002">
    <property type="protein sequence ID" value="SDY06014.1"/>
    <property type="molecule type" value="Genomic_DNA"/>
</dbReference>
<evidence type="ECO:0000313" key="2">
    <source>
        <dbReference type="EMBL" id="QPS81073.1"/>
    </source>
</evidence>
<evidence type="ECO:0000313" key="3">
    <source>
        <dbReference type="EMBL" id="SDY06014.1"/>
    </source>
</evidence>
<keyword evidence="5" id="KW-1185">Reference proteome</keyword>
<dbReference type="KEGG" id="dla:I6G47_29605"/>
<dbReference type="InterPro" id="IPR005583">
    <property type="entry name" value="YaaA"/>
</dbReference>
<dbReference type="HAMAP" id="MF_00652">
    <property type="entry name" value="UPF0246"/>
    <property type="match status" value="1"/>
</dbReference>
<comment type="similarity">
    <text evidence="1">Belongs to the UPF0246 family.</text>
</comment>
<dbReference type="NCBIfam" id="NF002542">
    <property type="entry name" value="PRK02101.1-3"/>
    <property type="match status" value="1"/>
</dbReference>
<reference evidence="3 4" key="1">
    <citation type="submission" date="2016-10" db="EMBL/GenBank/DDBJ databases">
        <authorList>
            <person name="de Groot N.N."/>
        </authorList>
    </citation>
    <scope>NUCLEOTIDE SEQUENCE [LARGE SCALE GENOMIC DNA]</scope>
    <source>
        <strain evidence="3 4">LMG 24775</strain>
    </source>
</reference>
<gene>
    <name evidence="2" type="primary">yaaA</name>
    <name evidence="2" type="ORF">I6G47_29605</name>
    <name evidence="3" type="ORF">SAMN05421547_102334</name>
</gene>
<evidence type="ECO:0000313" key="5">
    <source>
        <dbReference type="Proteomes" id="UP000595064"/>
    </source>
</evidence>
<dbReference type="RefSeq" id="WP_016447806.1">
    <property type="nucleotide sequence ID" value="NZ_AP025556.1"/>
</dbReference>
<sequence>MLLLLSPAKSLDYDTPLPPKLPHTLPVFSEQPLELIEVLRRQSPQQLSELMGISDKLAALNVARYEAFSPRFTATNARQALLAFNGDVYEGLQARSLDAEDLDWAQQHIAILSGLYGVLRPLDRMQPYRLEMGTRLETAHGSNLYQFWGSRIAEYLNQRAARQPAGERVVVNLASQEYFKSVDLKHLKPPVVECAFEDYKNGAYKIISFHAKRARGLMARFAIQQRARSAAELEAFDLEGYALAPASSTPARLVFRRKTAD</sequence>
<dbReference type="Proteomes" id="UP000183417">
    <property type="component" value="Unassembled WGS sequence"/>
</dbReference>
<dbReference type="AlphaFoldDB" id="A0A1H3GU44"/>
<reference evidence="2 5" key="2">
    <citation type="submission" date="2020-12" db="EMBL/GenBank/DDBJ databases">
        <title>FDA dAtabase for Regulatory Grade micrObial Sequences (FDA-ARGOS): Supporting development and validation of Infectious Disease Dx tests.</title>
        <authorList>
            <person name="Sproer C."/>
            <person name="Gronow S."/>
            <person name="Severitt S."/>
            <person name="Schroder I."/>
            <person name="Tallon L."/>
            <person name="Sadzewicz L."/>
            <person name="Zhao X."/>
            <person name="Boylan J."/>
            <person name="Ott S."/>
            <person name="Bowen H."/>
            <person name="Vavikolanu K."/>
            <person name="Mehta A."/>
            <person name="Aluvathingal J."/>
            <person name="Nadendla S."/>
            <person name="Lowell S."/>
            <person name="Myers T."/>
            <person name="Yan Y."/>
            <person name="Sichtig H."/>
        </authorList>
    </citation>
    <scope>NUCLEOTIDE SEQUENCE [LARGE SCALE GENOMIC DNA]</scope>
    <source>
        <strain evidence="2 5">FDAARGOS_890</strain>
    </source>
</reference>
<name>A0A1H3GU44_9BURK</name>
<dbReference type="Proteomes" id="UP000595064">
    <property type="component" value="Chromosome"/>
</dbReference>
<dbReference type="GO" id="GO:0033194">
    <property type="term" value="P:response to hydroperoxide"/>
    <property type="evidence" value="ECO:0007669"/>
    <property type="project" value="TreeGrafter"/>
</dbReference>